<dbReference type="Pfam" id="PF02718">
    <property type="entry name" value="Herpes_UL31"/>
    <property type="match status" value="1"/>
</dbReference>
<reference evidence="8 9" key="1">
    <citation type="journal article" date="2014" name="J. Gen. Virol.">
        <title>Novel gammaherpesvirus functions encoded by bovine herpesvirus 6 (bovine lymphotropic virus).</title>
        <authorList>
            <person name="Jia J."/>
            <person name="Delhon G."/>
            <person name="Tulman E.R."/>
            <person name="Diel D.G."/>
            <person name="Osorio F.A."/>
            <person name="Wen X."/>
            <person name="Kutish G.F."/>
            <person name="Rock D.L."/>
        </authorList>
    </citation>
    <scope>NUCLEOTIDE SEQUENCE [LARGE SCALE GENOMIC DNA]</scope>
    <source>
        <strain evidence="8">Pennsylvania 47</strain>
    </source>
</reference>
<evidence type="ECO:0000256" key="3">
    <source>
        <dbReference type="ARBA" id="ARBA00022723"/>
    </source>
</evidence>
<gene>
    <name evidence="8" type="ORF">BoHV6ORF69</name>
</gene>
<evidence type="ECO:0000256" key="5">
    <source>
        <dbReference type="ARBA" id="ARBA00022833"/>
    </source>
</evidence>
<accession>A0A060D3U0</accession>
<evidence type="ECO:0000313" key="8">
    <source>
        <dbReference type="EMBL" id="AIB03225.1"/>
    </source>
</evidence>
<evidence type="ECO:0000313" key="9">
    <source>
        <dbReference type="Proteomes" id="UP000121539"/>
    </source>
</evidence>
<keyword evidence="4" id="KW-0863">Zinc-finger</keyword>
<organism evidence="8 9">
    <name type="scientific">Bovine gammaherpesvirus 6</name>
    <dbReference type="NCBI Taxonomy" id="1504288"/>
    <lineage>
        <taxon>Viruses</taxon>
        <taxon>Duplodnaviria</taxon>
        <taxon>Heunggongvirae</taxon>
        <taxon>Peploviricota</taxon>
        <taxon>Herviviricetes</taxon>
        <taxon>Herpesvirales</taxon>
        <taxon>Orthoherpesviridae</taxon>
        <taxon>Gammaherpesvirinae</taxon>
        <taxon>Macavirus</taxon>
        <taxon>Macavirus bovinegamma6</taxon>
    </lineage>
</organism>
<keyword evidence="2" id="KW-1048">Host nucleus</keyword>
<dbReference type="KEGG" id="vg:19620204"/>
<protein>
    <submittedName>
        <fullName evidence="8">ORF69</fullName>
    </submittedName>
</protein>
<evidence type="ECO:0000256" key="4">
    <source>
        <dbReference type="ARBA" id="ARBA00022771"/>
    </source>
</evidence>
<dbReference type="EMBL" id="KJ705001">
    <property type="protein sequence ID" value="AIB03225.1"/>
    <property type="molecule type" value="Genomic_DNA"/>
</dbReference>
<dbReference type="InterPro" id="IPR021152">
    <property type="entry name" value="Herpes_UL31"/>
</dbReference>
<keyword evidence="3" id="KW-0479">Metal-binding</keyword>
<evidence type="ECO:0000256" key="6">
    <source>
        <dbReference type="ARBA" id="ARBA00022870"/>
    </source>
</evidence>
<proteinExistence type="inferred from homology"/>
<dbReference type="HAMAP" id="MF_04023">
    <property type="entry name" value="HSV_NEC1"/>
    <property type="match status" value="1"/>
</dbReference>
<dbReference type="OrthoDB" id="9041at10239"/>
<keyword evidence="5" id="KW-0862">Zinc</keyword>
<evidence type="ECO:0000256" key="2">
    <source>
        <dbReference type="ARBA" id="ARBA00022562"/>
    </source>
</evidence>
<keyword evidence="9" id="KW-1185">Reference proteome</keyword>
<sequence length="287" mass="31944">MVKPSRDGDALSKRSYATKASLCSAKRKKSKSIKSAIIKKKKITLSNQDFFSGISLNHELGKDFLREMDTPICTSSTIFLPTDFSAVAPGRCLILSPYGHSSVLGFHCHECKPHCSSAFNQNNVKSNDNDEILSVSLCFLNHVEKVVQHKAFYLSLLGHSMNLVKQSLNQPSLLYCYIVLKKFCSKLFPIFTNHGGQITMFIIFNTSELHISETLLRILTDNVQGYSLSVDCFAGNYILAVKPRLAEEATVAVNVNKICDLVSELDFSDELKQDYVNGSSLISHFLT</sequence>
<evidence type="ECO:0000256" key="1">
    <source>
        <dbReference type="ARBA" id="ARBA00022553"/>
    </source>
</evidence>
<evidence type="ECO:0000256" key="7">
    <source>
        <dbReference type="ARBA" id="ARBA00023136"/>
    </source>
</evidence>
<name>A0A060D3U0_9GAMA</name>
<dbReference type="GO" id="GO:0046765">
    <property type="term" value="P:viral budding from nuclear membrane"/>
    <property type="evidence" value="ECO:0007669"/>
    <property type="project" value="InterPro"/>
</dbReference>
<keyword evidence="1" id="KW-0597">Phosphoprotein</keyword>
<keyword evidence="6" id="KW-1043">Host membrane</keyword>
<dbReference type="RefSeq" id="YP_009042049.1">
    <property type="nucleotide sequence ID" value="NC_024303.1"/>
</dbReference>
<dbReference type="GO" id="GO:0008270">
    <property type="term" value="F:zinc ion binding"/>
    <property type="evidence" value="ECO:0007669"/>
    <property type="project" value="UniProtKB-KW"/>
</dbReference>
<keyword evidence="7" id="KW-0472">Membrane</keyword>
<dbReference type="Proteomes" id="UP000121539">
    <property type="component" value="Segment"/>
</dbReference>
<dbReference type="GeneID" id="19620204"/>